<evidence type="ECO:0008006" key="6">
    <source>
        <dbReference type="Google" id="ProtNLM"/>
    </source>
</evidence>
<sequence>MDVIDEQQTRPQHNLDLDRFRLRAFIEGLIGTDELQVLDERIDLADVAEVFEGNPKAVLLRQVGPEGAELVGGAAGSRARLARAFGVTPGGLLPDVLRRLRNTPEIVEVSRDEAPVQQTVLTGDDVDVTALPVHLQHGMDGAPYISASVDYVVDPKSGWTNVGMRRLMLRGRQETGVDLVSPSDLRAIYQASVAEGKPLPVAFVVGSHPIDQVAATMRLPVNELGLVAALRDAPLPVVKCVTNDIRVPADAEFVLEGYLDENGYAESEGPYGEFLGYYGEVKRNPVFHLTAITHRRDALFQTATISGRSMEYTDSAALCALRTEVMVWRALETAVREPLAICATASSGGMFNVRIALRQRVPGEARNAIMAAFGCLANVKNVFVVDPDIDVFSDQQMDWAMATRFQADRDLIVDSQLRALPLDPSLAPGTRIGAKAGYDLTWPFGSDQRLETTVPEPPRYEGARFASVRDALADGPKYFAELMAAMGSRDGREIVRELDALRAEPGLVRDGAGRHALAPTSAAEPQ</sequence>
<dbReference type="GO" id="GO:0016831">
    <property type="term" value="F:carboxy-lyase activity"/>
    <property type="evidence" value="ECO:0007669"/>
    <property type="project" value="InterPro"/>
</dbReference>
<accession>A0A8J3QS69</accession>
<comment type="caution">
    <text evidence="4">The sequence shown here is derived from an EMBL/GenBank/DDBJ whole genome shotgun (WGS) entry which is preliminary data.</text>
</comment>
<dbReference type="Proteomes" id="UP000642748">
    <property type="component" value="Unassembled WGS sequence"/>
</dbReference>
<dbReference type="NCBIfam" id="TIGR00148">
    <property type="entry name" value="UbiD family decarboxylase"/>
    <property type="match status" value="1"/>
</dbReference>
<dbReference type="InterPro" id="IPR002830">
    <property type="entry name" value="UbiD"/>
</dbReference>
<evidence type="ECO:0000256" key="1">
    <source>
        <dbReference type="ARBA" id="ARBA00010021"/>
    </source>
</evidence>
<reference evidence="4" key="1">
    <citation type="submission" date="2021-01" db="EMBL/GenBank/DDBJ databases">
        <title>Whole genome shotgun sequence of Rugosimonospora africana NBRC 104875.</title>
        <authorList>
            <person name="Komaki H."/>
            <person name="Tamura T."/>
        </authorList>
    </citation>
    <scope>NUCLEOTIDE SEQUENCE</scope>
    <source>
        <strain evidence="4">NBRC 104875</strain>
    </source>
</reference>
<name>A0A8J3QS69_9ACTN</name>
<dbReference type="SUPFAM" id="SSF143968">
    <property type="entry name" value="UbiD C-terminal domain-like"/>
    <property type="match status" value="1"/>
</dbReference>
<dbReference type="PANTHER" id="PTHR30108:SF21">
    <property type="entry name" value="4-HYDROXYBENZOATE DECARBOXYLASE"/>
    <property type="match status" value="1"/>
</dbReference>
<dbReference type="GO" id="GO:0005737">
    <property type="term" value="C:cytoplasm"/>
    <property type="evidence" value="ECO:0007669"/>
    <property type="project" value="TreeGrafter"/>
</dbReference>
<gene>
    <name evidence="4" type="ORF">Raf01_29070</name>
</gene>
<proteinExistence type="inferred from homology"/>
<dbReference type="PANTHER" id="PTHR30108">
    <property type="entry name" value="3-OCTAPRENYL-4-HYDROXYBENZOATE CARBOXY-LYASE-RELATED"/>
    <property type="match status" value="1"/>
</dbReference>
<dbReference type="RefSeq" id="WP_203918367.1">
    <property type="nucleotide sequence ID" value="NZ_BONZ01000027.1"/>
</dbReference>
<dbReference type="InterPro" id="IPR048304">
    <property type="entry name" value="UbiD_Rift_dom"/>
</dbReference>
<dbReference type="AlphaFoldDB" id="A0A8J3QS69"/>
<evidence type="ECO:0000259" key="3">
    <source>
        <dbReference type="Pfam" id="PF20696"/>
    </source>
</evidence>
<feature type="domain" description="3-octaprenyl-4-hydroxybenzoate carboxy-lyase-like Rift-related" evidence="2">
    <location>
        <begin position="108"/>
        <end position="308"/>
    </location>
</feature>
<dbReference type="InterPro" id="IPR049381">
    <property type="entry name" value="UbiD-like_C"/>
</dbReference>
<feature type="domain" description="3-octaprenyl-4-hydroxybenzoate carboxy-lyase-like C-terminal" evidence="3">
    <location>
        <begin position="320"/>
        <end position="439"/>
    </location>
</feature>
<evidence type="ECO:0000313" key="4">
    <source>
        <dbReference type="EMBL" id="GIH14735.1"/>
    </source>
</evidence>
<protein>
    <recommendedName>
        <fullName evidence="6">UbiD family decarboxylase</fullName>
    </recommendedName>
</protein>
<evidence type="ECO:0000313" key="5">
    <source>
        <dbReference type="Proteomes" id="UP000642748"/>
    </source>
</evidence>
<comment type="similarity">
    <text evidence="1">Belongs to the UbiD family.</text>
</comment>
<dbReference type="Pfam" id="PF01977">
    <property type="entry name" value="UbiD"/>
    <property type="match status" value="1"/>
</dbReference>
<dbReference type="SUPFAM" id="SSF50475">
    <property type="entry name" value="FMN-binding split barrel"/>
    <property type="match status" value="1"/>
</dbReference>
<dbReference type="Gene3D" id="3.40.1670.10">
    <property type="entry name" value="UbiD C-terminal domain-like"/>
    <property type="match status" value="1"/>
</dbReference>
<dbReference type="EMBL" id="BONZ01000027">
    <property type="protein sequence ID" value="GIH14735.1"/>
    <property type="molecule type" value="Genomic_DNA"/>
</dbReference>
<dbReference type="Pfam" id="PF20696">
    <property type="entry name" value="UbiD_C"/>
    <property type="match status" value="1"/>
</dbReference>
<keyword evidence="5" id="KW-1185">Reference proteome</keyword>
<evidence type="ECO:0000259" key="2">
    <source>
        <dbReference type="Pfam" id="PF01977"/>
    </source>
</evidence>
<organism evidence="4 5">
    <name type="scientific">Rugosimonospora africana</name>
    <dbReference type="NCBI Taxonomy" id="556532"/>
    <lineage>
        <taxon>Bacteria</taxon>
        <taxon>Bacillati</taxon>
        <taxon>Actinomycetota</taxon>
        <taxon>Actinomycetes</taxon>
        <taxon>Micromonosporales</taxon>
        <taxon>Micromonosporaceae</taxon>
        <taxon>Rugosimonospora</taxon>
    </lineage>
</organism>